<comment type="function">
    <text evidence="13">Catalyzes the reduction of the glycolytic intermediate dihydroxyacetone phosphate (DHAP) to sn-glycerol 3-phosphate (G3P), the key precursor for phospholipid synthesis.</text>
</comment>
<feature type="binding site" evidence="15">
    <location>
        <begin position="257"/>
        <end position="258"/>
    </location>
    <ligand>
        <name>substrate</name>
    </ligand>
</feature>
<dbReference type="GO" id="GO:0005829">
    <property type="term" value="C:cytosol"/>
    <property type="evidence" value="ECO:0007669"/>
    <property type="project" value="TreeGrafter"/>
</dbReference>
<dbReference type="FunFam" id="1.10.1040.10:FF:000001">
    <property type="entry name" value="Glycerol-3-phosphate dehydrogenase [NAD(P)+]"/>
    <property type="match status" value="1"/>
</dbReference>
<dbReference type="GO" id="GO:0008654">
    <property type="term" value="P:phospholipid biosynthetic process"/>
    <property type="evidence" value="ECO:0007669"/>
    <property type="project" value="UniProtKB-KW"/>
</dbReference>
<evidence type="ECO:0000256" key="1">
    <source>
        <dbReference type="ARBA" id="ARBA00011009"/>
    </source>
</evidence>
<evidence type="ECO:0000256" key="6">
    <source>
        <dbReference type="ARBA" id="ARBA00023098"/>
    </source>
</evidence>
<comment type="catalytic activity">
    <reaction evidence="9">
        <text>sn-glycerol 3-phosphate + NADP(+) = dihydroxyacetone phosphate + NADPH + H(+)</text>
        <dbReference type="Rhea" id="RHEA:11096"/>
        <dbReference type="ChEBI" id="CHEBI:15378"/>
        <dbReference type="ChEBI" id="CHEBI:57597"/>
        <dbReference type="ChEBI" id="CHEBI:57642"/>
        <dbReference type="ChEBI" id="CHEBI:57783"/>
        <dbReference type="ChEBI" id="CHEBI:58349"/>
        <dbReference type="EC" id="1.1.1.94"/>
    </reaction>
    <physiologicalReaction direction="right-to-left" evidence="9">
        <dbReference type="Rhea" id="RHEA:11098"/>
    </physiologicalReaction>
</comment>
<evidence type="ECO:0000256" key="14">
    <source>
        <dbReference type="PIRSR" id="PIRSR000114-1"/>
    </source>
</evidence>
<dbReference type="SUPFAM" id="SSF48179">
    <property type="entry name" value="6-phosphogluconate dehydrogenase C-terminal domain-like"/>
    <property type="match status" value="1"/>
</dbReference>
<dbReference type="GO" id="GO:0141152">
    <property type="term" value="F:glycerol-3-phosphate dehydrogenase (NAD+) activity"/>
    <property type="evidence" value="ECO:0007669"/>
    <property type="project" value="RHEA"/>
</dbReference>
<evidence type="ECO:0000256" key="2">
    <source>
        <dbReference type="ARBA" id="ARBA00022516"/>
    </source>
</evidence>
<feature type="binding site" evidence="13">
    <location>
        <position position="140"/>
    </location>
    <ligand>
        <name>sn-glycerol 3-phosphate</name>
        <dbReference type="ChEBI" id="CHEBI:57597"/>
    </ligand>
</feature>
<reference evidence="20 21" key="1">
    <citation type="journal article" date="2009" name="Stand. Genomic Sci.">
        <title>Complete genome sequence of Desulfotomaculum acetoxidans type strain (5575).</title>
        <authorList>
            <person name="Spring S."/>
            <person name="Lapidus A."/>
            <person name="Schroder M."/>
            <person name="Gleim D."/>
            <person name="Sims D."/>
            <person name="Meincke L."/>
            <person name="Glavina Del Rio T."/>
            <person name="Tice H."/>
            <person name="Copeland A."/>
            <person name="Cheng J.F."/>
            <person name="Lucas S."/>
            <person name="Chen F."/>
            <person name="Nolan M."/>
            <person name="Bruce D."/>
            <person name="Goodwin L."/>
            <person name="Pitluck S."/>
            <person name="Ivanova N."/>
            <person name="Mavromatis K."/>
            <person name="Mikhailova N."/>
            <person name="Pati A."/>
            <person name="Chen A."/>
            <person name="Palaniappan K."/>
            <person name="Land M."/>
            <person name="Hauser L."/>
            <person name="Chang Y.J."/>
            <person name="Jeffries C.D."/>
            <person name="Chain P."/>
            <person name="Saunders E."/>
            <person name="Brettin T."/>
            <person name="Detter J.C."/>
            <person name="Goker M."/>
            <person name="Bristow J."/>
            <person name="Eisen J.A."/>
            <person name="Markowitz V."/>
            <person name="Hugenholtz P."/>
            <person name="Kyrpides N.C."/>
            <person name="Klenk H.P."/>
            <person name="Han C."/>
        </authorList>
    </citation>
    <scope>NUCLEOTIDE SEQUENCE [LARGE SCALE GENOMIC DNA]</scope>
    <source>
        <strain evidence="21">ATCC 49208 / DSM 771 / VKM B-1644</strain>
    </source>
</reference>
<feature type="domain" description="Glycerol-3-phosphate dehydrogenase NAD-dependent C-terminal" evidence="19">
    <location>
        <begin position="182"/>
        <end position="322"/>
    </location>
</feature>
<keyword evidence="5 13" id="KW-0520">NAD</keyword>
<evidence type="ECO:0000259" key="18">
    <source>
        <dbReference type="Pfam" id="PF01210"/>
    </source>
</evidence>
<keyword evidence="8 13" id="KW-1208">Phospholipid metabolism</keyword>
<evidence type="ECO:0000256" key="10">
    <source>
        <dbReference type="ARBA" id="ARBA00066687"/>
    </source>
</evidence>
<dbReference type="PROSITE" id="PS00957">
    <property type="entry name" value="NAD_G3PDH"/>
    <property type="match status" value="1"/>
</dbReference>
<dbReference type="RefSeq" id="WP_015757643.1">
    <property type="nucleotide sequence ID" value="NC_013216.1"/>
</dbReference>
<feature type="binding site" evidence="15">
    <location>
        <position position="107"/>
    </location>
    <ligand>
        <name>substrate</name>
    </ligand>
</feature>
<keyword evidence="4 13" id="KW-0560">Oxidoreductase</keyword>
<feature type="binding site" evidence="13">
    <location>
        <position position="283"/>
    </location>
    <ligand>
        <name>NADPH</name>
        <dbReference type="ChEBI" id="CHEBI:57783"/>
    </ligand>
</feature>
<evidence type="ECO:0000313" key="21">
    <source>
        <dbReference type="Proteomes" id="UP000002217"/>
    </source>
</evidence>
<sequence>MGNKIAILGAGSWATALAALLSKKGYPVMMWARSQEQVTQINNFQENTRYLPGVFLPPQLMASTNLEEVVSDCKTVIFGTPSHAFRKILQEVLPYVHKEAVFVNTAKGIEEDSLYRMSEVFMQEAGTQSLSRYAAISGPSHAEEVGQNLPTTVVVAAKEKIVAEQVQDIFMTDMFRVYTNPDLLGVELGGALKNIIALGTGISDGLGFGDNTKAALMTRGLAEITRLGIAMGANPLTFAGLAGVGDLIVTCTSVHSRNRRAGIEIGRGKSLQETLSGINMVVEGVRTTAGAHGLAQRYDVKMPITELTYEVLFKGLAPLTAVNKLMTRLKTHEVEEVALAAVNWTK</sequence>
<dbReference type="GO" id="GO:0051287">
    <property type="term" value="F:NAD binding"/>
    <property type="evidence" value="ECO:0007669"/>
    <property type="project" value="InterPro"/>
</dbReference>
<dbReference type="Pfam" id="PF01210">
    <property type="entry name" value="NAD_Gly3P_dh_N"/>
    <property type="match status" value="1"/>
</dbReference>
<dbReference type="InterPro" id="IPR008927">
    <property type="entry name" value="6-PGluconate_DH-like_C_sf"/>
</dbReference>
<feature type="binding site" evidence="13">
    <location>
        <position position="13"/>
    </location>
    <ligand>
        <name>NADPH</name>
        <dbReference type="ChEBI" id="CHEBI:57783"/>
    </ligand>
</feature>
<comment type="catalytic activity">
    <reaction evidence="13">
        <text>sn-glycerol 3-phosphate + NAD(+) = dihydroxyacetone phosphate + NADH + H(+)</text>
        <dbReference type="Rhea" id="RHEA:11092"/>
        <dbReference type="ChEBI" id="CHEBI:15378"/>
        <dbReference type="ChEBI" id="CHEBI:57540"/>
        <dbReference type="ChEBI" id="CHEBI:57597"/>
        <dbReference type="ChEBI" id="CHEBI:57642"/>
        <dbReference type="ChEBI" id="CHEBI:57945"/>
        <dbReference type="EC" id="1.1.1.94"/>
    </reaction>
</comment>
<dbReference type="GO" id="GO:0046167">
    <property type="term" value="P:glycerol-3-phosphate biosynthetic process"/>
    <property type="evidence" value="ECO:0007669"/>
    <property type="project" value="UniProtKB-UniRule"/>
</dbReference>
<evidence type="ECO:0000256" key="13">
    <source>
        <dbReference type="HAMAP-Rule" id="MF_00394"/>
    </source>
</evidence>
<dbReference type="GO" id="GO:0006650">
    <property type="term" value="P:glycerophospholipid metabolic process"/>
    <property type="evidence" value="ECO:0007669"/>
    <property type="project" value="UniProtKB-UniRule"/>
</dbReference>
<dbReference type="AlphaFoldDB" id="C8VZ29"/>
<evidence type="ECO:0000313" key="20">
    <source>
        <dbReference type="EMBL" id="ACV62939.1"/>
    </source>
</evidence>
<dbReference type="EC" id="1.1.1.94" evidence="10 13"/>
<feature type="binding site" evidence="13">
    <location>
        <position position="107"/>
    </location>
    <ligand>
        <name>sn-glycerol 3-phosphate</name>
        <dbReference type="ChEBI" id="CHEBI:57597"/>
    </ligand>
</feature>
<feature type="binding site" evidence="16">
    <location>
        <position position="142"/>
    </location>
    <ligand>
        <name>NAD(+)</name>
        <dbReference type="ChEBI" id="CHEBI:57540"/>
    </ligand>
</feature>
<dbReference type="GO" id="GO:0141153">
    <property type="term" value="F:glycerol-3-phosphate dehydrogenase (NADP+) activity"/>
    <property type="evidence" value="ECO:0007669"/>
    <property type="project" value="RHEA"/>
</dbReference>
<feature type="binding site" evidence="13">
    <location>
        <position position="12"/>
    </location>
    <ligand>
        <name>NADPH</name>
        <dbReference type="ChEBI" id="CHEBI:57783"/>
    </ligand>
</feature>
<dbReference type="OrthoDB" id="9812273at2"/>
<accession>C8VZ29</accession>
<feature type="binding site" evidence="13">
    <location>
        <position position="142"/>
    </location>
    <ligand>
        <name>NADPH</name>
        <dbReference type="ChEBI" id="CHEBI:57783"/>
    </ligand>
</feature>
<keyword evidence="7 13" id="KW-0594">Phospholipid biosynthesis</keyword>
<dbReference type="InterPro" id="IPR011128">
    <property type="entry name" value="G3P_DH_NAD-dep_N"/>
</dbReference>
<keyword evidence="13" id="KW-0963">Cytoplasm</keyword>
<feature type="binding site" evidence="13">
    <location>
        <position position="258"/>
    </location>
    <ligand>
        <name>sn-glycerol 3-phosphate</name>
        <dbReference type="ChEBI" id="CHEBI:57597"/>
    </ligand>
</feature>
<feature type="binding site" evidence="13">
    <location>
        <position position="256"/>
    </location>
    <ligand>
        <name>sn-glycerol 3-phosphate</name>
        <dbReference type="ChEBI" id="CHEBI:57597"/>
    </ligand>
</feature>
<dbReference type="PANTHER" id="PTHR11728:SF1">
    <property type="entry name" value="GLYCEROL-3-PHOSPHATE DEHYDROGENASE [NAD(+)] 2, CHLOROPLASTIC"/>
    <property type="match status" value="1"/>
</dbReference>
<dbReference type="NCBIfam" id="NF000941">
    <property type="entry name" value="PRK00094.1-3"/>
    <property type="match status" value="1"/>
</dbReference>
<feature type="binding site" evidence="13">
    <location>
        <position position="257"/>
    </location>
    <ligand>
        <name>sn-glycerol 3-phosphate</name>
        <dbReference type="ChEBI" id="CHEBI:57597"/>
    </ligand>
</feature>
<evidence type="ECO:0000256" key="16">
    <source>
        <dbReference type="PIRSR" id="PIRSR000114-3"/>
    </source>
</evidence>
<comment type="similarity">
    <text evidence="1 13 17">Belongs to the NAD-dependent glycerol-3-phosphate dehydrogenase family.</text>
</comment>
<evidence type="ECO:0000256" key="5">
    <source>
        <dbReference type="ARBA" id="ARBA00023027"/>
    </source>
</evidence>
<keyword evidence="3 13" id="KW-0521">NADP</keyword>
<dbReference type="Pfam" id="PF07479">
    <property type="entry name" value="NAD_Gly3P_dh_C"/>
    <property type="match status" value="1"/>
</dbReference>
<evidence type="ECO:0000256" key="11">
    <source>
        <dbReference type="ARBA" id="ARBA00069372"/>
    </source>
</evidence>
<organism evidence="20 21">
    <name type="scientific">Desulfofarcimen acetoxidans (strain ATCC 49208 / DSM 771 / KCTC 5769 / VKM B-1644 / 5575)</name>
    <name type="common">Desulfotomaculum acetoxidans</name>
    <dbReference type="NCBI Taxonomy" id="485916"/>
    <lineage>
        <taxon>Bacteria</taxon>
        <taxon>Bacillati</taxon>
        <taxon>Bacillota</taxon>
        <taxon>Clostridia</taxon>
        <taxon>Eubacteriales</taxon>
        <taxon>Peptococcaceae</taxon>
        <taxon>Desulfofarcimen</taxon>
    </lineage>
</organism>
<evidence type="ECO:0000259" key="19">
    <source>
        <dbReference type="Pfam" id="PF07479"/>
    </source>
</evidence>
<keyword evidence="13" id="KW-0547">Nucleotide-binding</keyword>
<dbReference type="HAMAP" id="MF_00394">
    <property type="entry name" value="NAD_Glyc3P_dehydrog"/>
    <property type="match status" value="1"/>
</dbReference>
<dbReference type="UniPathway" id="UPA00940"/>
<evidence type="ECO:0000256" key="7">
    <source>
        <dbReference type="ARBA" id="ARBA00023209"/>
    </source>
</evidence>
<feature type="binding site" evidence="13">
    <location>
        <position position="138"/>
    </location>
    <ligand>
        <name>sn-glycerol 3-phosphate</name>
        <dbReference type="ChEBI" id="CHEBI:57597"/>
    </ligand>
</feature>
<dbReference type="STRING" id="485916.Dtox_2110"/>
<name>C8VZ29_DESAS</name>
<dbReference type="GO" id="GO:0005975">
    <property type="term" value="P:carbohydrate metabolic process"/>
    <property type="evidence" value="ECO:0007669"/>
    <property type="project" value="InterPro"/>
</dbReference>
<evidence type="ECO:0000256" key="12">
    <source>
        <dbReference type="ARBA" id="ARBA00080511"/>
    </source>
</evidence>
<keyword evidence="6 13" id="KW-0443">Lipid metabolism</keyword>
<dbReference type="InterPro" id="IPR036291">
    <property type="entry name" value="NAD(P)-bd_dom_sf"/>
</dbReference>
<dbReference type="PIRSF" id="PIRSF000114">
    <property type="entry name" value="Glycerol-3-P_dh"/>
    <property type="match status" value="1"/>
</dbReference>
<evidence type="ECO:0000256" key="3">
    <source>
        <dbReference type="ARBA" id="ARBA00022857"/>
    </source>
</evidence>
<evidence type="ECO:0000256" key="15">
    <source>
        <dbReference type="PIRSR" id="PIRSR000114-2"/>
    </source>
</evidence>
<feature type="binding site" evidence="13">
    <location>
        <position position="33"/>
    </location>
    <ligand>
        <name>NADPH</name>
        <dbReference type="ChEBI" id="CHEBI:57783"/>
    </ligand>
</feature>
<evidence type="ECO:0000256" key="9">
    <source>
        <dbReference type="ARBA" id="ARBA00052716"/>
    </source>
</evidence>
<feature type="domain" description="Glycerol-3-phosphate dehydrogenase NAD-dependent N-terminal" evidence="18">
    <location>
        <begin position="4"/>
        <end position="160"/>
    </location>
</feature>
<feature type="binding site" evidence="13">
    <location>
        <position position="281"/>
    </location>
    <ligand>
        <name>NADPH</name>
        <dbReference type="ChEBI" id="CHEBI:57783"/>
    </ligand>
</feature>
<dbReference type="HOGENOM" id="CLU_033449_0_2_9"/>
<dbReference type="eggNOG" id="COG0240">
    <property type="taxonomic scope" value="Bacteria"/>
</dbReference>
<proteinExistence type="inferred from homology"/>
<dbReference type="GO" id="GO:0046168">
    <property type="term" value="P:glycerol-3-phosphate catabolic process"/>
    <property type="evidence" value="ECO:0007669"/>
    <property type="project" value="InterPro"/>
</dbReference>
<protein>
    <recommendedName>
        <fullName evidence="11 13">Glycerol-3-phosphate dehydrogenase [NAD(P)+]</fullName>
        <ecNumber evidence="10 13">1.1.1.94</ecNumber>
    </recommendedName>
    <alternativeName>
        <fullName evidence="13">NAD(P)(+)-dependent glycerol-3-phosphate dehydrogenase</fullName>
    </alternativeName>
    <alternativeName>
        <fullName evidence="12 13">NAD(P)H-dependent dihydroxyacetone-phosphate reductase</fullName>
    </alternativeName>
</protein>
<comment type="pathway">
    <text evidence="13">Membrane lipid metabolism; glycerophospholipid metabolism.</text>
</comment>
<feature type="binding site" evidence="13">
    <location>
        <position position="193"/>
    </location>
    <ligand>
        <name>sn-glycerol 3-phosphate</name>
        <dbReference type="ChEBI" id="CHEBI:57597"/>
    </ligand>
</feature>
<dbReference type="FunFam" id="3.40.50.720:FF:000019">
    <property type="entry name" value="Glycerol-3-phosphate dehydrogenase [NAD(P)+]"/>
    <property type="match status" value="1"/>
</dbReference>
<dbReference type="InterPro" id="IPR006109">
    <property type="entry name" value="G3P_DH_NAD-dep_C"/>
</dbReference>
<dbReference type="Gene3D" id="3.40.50.720">
    <property type="entry name" value="NAD(P)-binding Rossmann-like Domain"/>
    <property type="match status" value="1"/>
</dbReference>
<dbReference type="Proteomes" id="UP000002217">
    <property type="component" value="Chromosome"/>
</dbReference>
<comment type="subcellular location">
    <subcellularLocation>
        <location evidence="13">Cytoplasm</location>
    </subcellularLocation>
</comment>
<gene>
    <name evidence="13" type="primary">gpsA</name>
    <name evidence="20" type="ordered locus">Dtox_2110</name>
</gene>
<feature type="binding site" evidence="13">
    <location>
        <position position="246"/>
    </location>
    <ligand>
        <name>sn-glycerol 3-phosphate</name>
        <dbReference type="ChEBI" id="CHEBI:57597"/>
    </ligand>
</feature>
<feature type="binding site" evidence="13">
    <location>
        <position position="50"/>
    </location>
    <ligand>
        <name>NADPH</name>
        <dbReference type="ChEBI" id="CHEBI:57783"/>
    </ligand>
</feature>
<evidence type="ECO:0000256" key="4">
    <source>
        <dbReference type="ARBA" id="ARBA00023002"/>
    </source>
</evidence>
<keyword evidence="2 13" id="KW-0444">Lipid biosynthesis</keyword>
<feature type="binding site" evidence="13">
    <location>
        <position position="257"/>
    </location>
    <ligand>
        <name>NADPH</name>
        <dbReference type="ChEBI" id="CHEBI:57783"/>
    </ligand>
</feature>
<comment type="caution">
    <text evidence="13">Lacks conserved residue(s) required for the propagation of feature annotation.</text>
</comment>
<dbReference type="PANTHER" id="PTHR11728">
    <property type="entry name" value="GLYCEROL-3-PHOSPHATE DEHYDROGENASE"/>
    <property type="match status" value="1"/>
</dbReference>
<dbReference type="InterPro" id="IPR013328">
    <property type="entry name" value="6PGD_dom2"/>
</dbReference>
<evidence type="ECO:0000256" key="8">
    <source>
        <dbReference type="ARBA" id="ARBA00023264"/>
    </source>
</evidence>
<dbReference type="NCBIfam" id="NF000942">
    <property type="entry name" value="PRK00094.1-4"/>
    <property type="match status" value="1"/>
</dbReference>
<dbReference type="InterPro" id="IPR006168">
    <property type="entry name" value="G3P_DH_NAD-dep"/>
</dbReference>
<evidence type="ECO:0000256" key="17">
    <source>
        <dbReference type="RuleBase" id="RU000437"/>
    </source>
</evidence>
<dbReference type="NCBIfam" id="NF000940">
    <property type="entry name" value="PRK00094.1-2"/>
    <property type="match status" value="1"/>
</dbReference>
<dbReference type="KEGG" id="dae:Dtox_2110"/>
<feature type="binding site" evidence="13">
    <location>
        <position position="107"/>
    </location>
    <ligand>
        <name>NADPH</name>
        <dbReference type="ChEBI" id="CHEBI:57783"/>
    </ligand>
</feature>
<dbReference type="PRINTS" id="PR00077">
    <property type="entry name" value="GPDHDRGNASE"/>
</dbReference>
<dbReference type="Gene3D" id="1.10.1040.10">
    <property type="entry name" value="N-(1-d-carboxylethyl)-l-norvaline Dehydrogenase, domain 2"/>
    <property type="match status" value="1"/>
</dbReference>
<dbReference type="EMBL" id="CP001720">
    <property type="protein sequence ID" value="ACV62939.1"/>
    <property type="molecule type" value="Genomic_DNA"/>
</dbReference>
<dbReference type="SUPFAM" id="SSF51735">
    <property type="entry name" value="NAD(P)-binding Rossmann-fold domains"/>
    <property type="match status" value="1"/>
</dbReference>
<feature type="binding site" evidence="16">
    <location>
        <position position="257"/>
    </location>
    <ligand>
        <name>NAD(+)</name>
        <dbReference type="ChEBI" id="CHEBI:57540"/>
    </ligand>
</feature>
<feature type="active site" description="Proton acceptor" evidence="13 14">
    <location>
        <position position="193"/>
    </location>
</feature>
<keyword evidence="21" id="KW-1185">Reference proteome</keyword>